<feature type="compositionally biased region" description="Polar residues" evidence="1">
    <location>
        <begin position="41"/>
        <end position="63"/>
    </location>
</feature>
<name>A0AAD5SF82_9FUNG</name>
<dbReference type="GO" id="GO:0005634">
    <property type="term" value="C:nucleus"/>
    <property type="evidence" value="ECO:0007669"/>
    <property type="project" value="TreeGrafter"/>
</dbReference>
<feature type="region of interest" description="Disordered" evidence="1">
    <location>
        <begin position="1"/>
        <end position="117"/>
    </location>
</feature>
<feature type="compositionally biased region" description="Basic and acidic residues" evidence="1">
    <location>
        <begin position="100"/>
        <end position="117"/>
    </location>
</feature>
<dbReference type="PANTHER" id="PTHR13464:SF0">
    <property type="entry name" value="SAP30-BINDING PROTEIN"/>
    <property type="match status" value="1"/>
</dbReference>
<dbReference type="InterPro" id="IPR012479">
    <property type="entry name" value="SAP30BP"/>
</dbReference>
<dbReference type="Proteomes" id="UP001212841">
    <property type="component" value="Unassembled WGS sequence"/>
</dbReference>
<evidence type="ECO:0000256" key="1">
    <source>
        <dbReference type="SAM" id="MobiDB-lite"/>
    </source>
</evidence>
<organism evidence="2 3">
    <name type="scientific">Rhizophlyctis rosea</name>
    <dbReference type="NCBI Taxonomy" id="64517"/>
    <lineage>
        <taxon>Eukaryota</taxon>
        <taxon>Fungi</taxon>
        <taxon>Fungi incertae sedis</taxon>
        <taxon>Chytridiomycota</taxon>
        <taxon>Chytridiomycota incertae sedis</taxon>
        <taxon>Chytridiomycetes</taxon>
        <taxon>Rhizophlyctidales</taxon>
        <taxon>Rhizophlyctidaceae</taxon>
        <taxon>Rhizophlyctis</taxon>
    </lineage>
</organism>
<dbReference type="PANTHER" id="PTHR13464">
    <property type="entry name" value="TRANSCRIPTIONAL REGULATOR PROTEIN HCNGP"/>
    <property type="match status" value="1"/>
</dbReference>
<feature type="compositionally biased region" description="Basic and acidic residues" evidence="1">
    <location>
        <begin position="64"/>
        <end position="81"/>
    </location>
</feature>
<dbReference type="EMBL" id="JADGJD010000231">
    <property type="protein sequence ID" value="KAJ3053168.1"/>
    <property type="molecule type" value="Genomic_DNA"/>
</dbReference>
<dbReference type="AlphaFoldDB" id="A0AAD5SF82"/>
<feature type="compositionally biased region" description="Pro residues" evidence="1">
    <location>
        <begin position="19"/>
        <end position="31"/>
    </location>
</feature>
<dbReference type="Pfam" id="PF07818">
    <property type="entry name" value="HCNGP"/>
    <property type="match status" value="1"/>
</dbReference>
<dbReference type="GO" id="GO:0006355">
    <property type="term" value="P:regulation of DNA-templated transcription"/>
    <property type="evidence" value="ECO:0007669"/>
    <property type="project" value="InterPro"/>
</dbReference>
<protein>
    <submittedName>
        <fullName evidence="2">SAP30-binding protein</fullName>
    </submittedName>
</protein>
<accession>A0AAD5SF82</accession>
<keyword evidence="3" id="KW-1185">Reference proteome</keyword>
<feature type="region of interest" description="Disordered" evidence="1">
    <location>
        <begin position="263"/>
        <end position="295"/>
    </location>
</feature>
<evidence type="ECO:0000313" key="2">
    <source>
        <dbReference type="EMBL" id="KAJ3053168.1"/>
    </source>
</evidence>
<comment type="caution">
    <text evidence="2">The sequence shown here is derived from an EMBL/GenBank/DDBJ whole genome shotgun (WGS) entry which is preliminary data.</text>
</comment>
<gene>
    <name evidence="2" type="primary">SAP30BP</name>
    <name evidence="2" type="ORF">HK097_004900</name>
</gene>
<sequence length="295" mass="32563">MNVLGIEYSDSEDEQDSPSPVPKPAAAPKPQPTAELKKESSPTTGPQSDNETSSTASQITTTHVKVESPAKSIDEVNKEEPVESQEAPLQSERPVATSRTGEHSDEEIGRPFDDGTRTSHMIRNLLREAINPSTHGYSIPPEPEGECDPAMQDKITKWLQLKAKGTLFNERLTRTHAFRNPSIMSKMIEFLDVDEIGSNYSKESFDPHGFPPELYYDQILKAQGMTREKPPAIPGAIPSNVAASLQQAQQRAIQFVSNINKMHNQTIPSTTSTSTTGKRRSKWDQPADGQSKRRG</sequence>
<reference evidence="2" key="1">
    <citation type="submission" date="2020-05" db="EMBL/GenBank/DDBJ databases">
        <title>Phylogenomic resolution of chytrid fungi.</title>
        <authorList>
            <person name="Stajich J.E."/>
            <person name="Amses K."/>
            <person name="Simmons R."/>
            <person name="Seto K."/>
            <person name="Myers J."/>
            <person name="Bonds A."/>
            <person name="Quandt C.A."/>
            <person name="Barry K."/>
            <person name="Liu P."/>
            <person name="Grigoriev I."/>
            <person name="Longcore J.E."/>
            <person name="James T.Y."/>
        </authorList>
    </citation>
    <scope>NUCLEOTIDE SEQUENCE</scope>
    <source>
        <strain evidence="2">JEL0318</strain>
    </source>
</reference>
<proteinExistence type="predicted"/>
<evidence type="ECO:0000313" key="3">
    <source>
        <dbReference type="Proteomes" id="UP001212841"/>
    </source>
</evidence>